<dbReference type="AlphaFoldDB" id="A0A8J6FPL5"/>
<sequence length="96" mass="10844">MLPDLLTAIPASHHKPLLQSHRFCRHTAKCLTIVYVYITPHSPPRHTVHISTSPYLHISRPFTFCITPLLVVCKLVRAGPSPLLFPSTDYYVTVVL</sequence>
<keyword evidence="2" id="KW-1185">Reference proteome</keyword>
<accession>A0A8J6FPL5</accession>
<reference evidence="1" key="1">
    <citation type="thesis" date="2020" institute="ProQuest LLC" country="789 East Eisenhower Parkway, Ann Arbor, MI, USA">
        <title>Comparative Genomics and Chromosome Evolution.</title>
        <authorList>
            <person name="Mudd A.B."/>
        </authorList>
    </citation>
    <scope>NUCLEOTIDE SEQUENCE</scope>
    <source>
        <strain evidence="1">HN-11 Male</strain>
        <tissue evidence="1">Kidney and liver</tissue>
    </source>
</reference>
<gene>
    <name evidence="1" type="ORF">GDO78_000086</name>
</gene>
<name>A0A8J6FPL5_ELECQ</name>
<evidence type="ECO:0000313" key="1">
    <source>
        <dbReference type="EMBL" id="KAG9491394.1"/>
    </source>
</evidence>
<comment type="caution">
    <text evidence="1">The sequence shown here is derived from an EMBL/GenBank/DDBJ whole genome shotgun (WGS) entry which is preliminary data.</text>
</comment>
<proteinExistence type="predicted"/>
<protein>
    <submittedName>
        <fullName evidence="1">Uncharacterized protein</fullName>
    </submittedName>
</protein>
<dbReference type="EMBL" id="WNTK01000001">
    <property type="protein sequence ID" value="KAG9491394.1"/>
    <property type="molecule type" value="Genomic_DNA"/>
</dbReference>
<dbReference type="Proteomes" id="UP000770717">
    <property type="component" value="Unassembled WGS sequence"/>
</dbReference>
<evidence type="ECO:0000313" key="2">
    <source>
        <dbReference type="Proteomes" id="UP000770717"/>
    </source>
</evidence>
<organism evidence="1 2">
    <name type="scientific">Eleutherodactylus coqui</name>
    <name type="common">Puerto Rican coqui</name>
    <dbReference type="NCBI Taxonomy" id="57060"/>
    <lineage>
        <taxon>Eukaryota</taxon>
        <taxon>Metazoa</taxon>
        <taxon>Chordata</taxon>
        <taxon>Craniata</taxon>
        <taxon>Vertebrata</taxon>
        <taxon>Euteleostomi</taxon>
        <taxon>Amphibia</taxon>
        <taxon>Batrachia</taxon>
        <taxon>Anura</taxon>
        <taxon>Neobatrachia</taxon>
        <taxon>Hyloidea</taxon>
        <taxon>Eleutherodactylidae</taxon>
        <taxon>Eleutherodactylinae</taxon>
        <taxon>Eleutherodactylus</taxon>
        <taxon>Eleutherodactylus</taxon>
    </lineage>
</organism>